<dbReference type="KEGG" id="gsh:117363860"/>
<feature type="domain" description="Galectin" evidence="4">
    <location>
        <begin position="13"/>
        <end position="147"/>
    </location>
</feature>
<dbReference type="RefSeq" id="XP_033808232.1">
    <property type="nucleotide sequence ID" value="XM_033952341.1"/>
</dbReference>
<organism evidence="5 7">
    <name type="scientific">Geotrypetes seraphini</name>
    <name type="common">Gaboon caecilian</name>
    <name type="synonym">Caecilia seraphini</name>
    <dbReference type="NCBI Taxonomy" id="260995"/>
    <lineage>
        <taxon>Eukaryota</taxon>
        <taxon>Metazoa</taxon>
        <taxon>Chordata</taxon>
        <taxon>Craniata</taxon>
        <taxon>Vertebrata</taxon>
        <taxon>Euteleostomi</taxon>
        <taxon>Amphibia</taxon>
        <taxon>Gymnophiona</taxon>
        <taxon>Geotrypetes</taxon>
    </lineage>
</organism>
<dbReference type="InterPro" id="IPR013320">
    <property type="entry name" value="ConA-like_dom_sf"/>
</dbReference>
<reference evidence="6 7" key="1">
    <citation type="submission" date="2025-04" db="UniProtKB">
        <authorList>
            <consortium name="RefSeq"/>
        </authorList>
    </citation>
    <scope>IDENTIFICATION</scope>
</reference>
<evidence type="ECO:0000256" key="2">
    <source>
        <dbReference type="ARBA" id="ARBA00022734"/>
    </source>
</evidence>
<name>A0A6P8RRK5_GEOSA</name>
<dbReference type="SMART" id="SM00276">
    <property type="entry name" value="GLECT"/>
    <property type="match status" value="1"/>
</dbReference>
<evidence type="ECO:0000313" key="6">
    <source>
        <dbReference type="RefSeq" id="XP_033808231.1"/>
    </source>
</evidence>
<dbReference type="RefSeq" id="XP_033808231.1">
    <property type="nucleotide sequence ID" value="XM_033952340.1"/>
</dbReference>
<keyword evidence="5" id="KW-1185">Reference proteome</keyword>
<evidence type="ECO:0000256" key="3">
    <source>
        <dbReference type="RuleBase" id="RU102079"/>
    </source>
</evidence>
<dbReference type="PROSITE" id="PS51304">
    <property type="entry name" value="GALECTIN"/>
    <property type="match status" value="1"/>
</dbReference>
<dbReference type="AlphaFoldDB" id="A0A6P8RRK5"/>
<keyword evidence="2 3" id="KW-0430">Lectin</keyword>
<protein>
    <recommendedName>
        <fullName evidence="3">Galectin</fullName>
    </recommendedName>
</protein>
<dbReference type="InterPro" id="IPR044156">
    <property type="entry name" value="Galectin-like"/>
</dbReference>
<dbReference type="SMART" id="SM00908">
    <property type="entry name" value="Gal-bind_lectin"/>
    <property type="match status" value="1"/>
</dbReference>
<sequence>MTENDKCAKVEQYLGEIKGGMKPAMRLIIMGVVNPSPRSFVVSLLCSPIDSIKDASDIGLQLIVNFKDKSVSRNAKISQEWGTEEKSILYFPFTAGDNFKMEILCEHQHIRVLLDGQQLCDFAHRVHQLQTVRALKITGDIKLTKVA</sequence>
<evidence type="ECO:0000256" key="1">
    <source>
        <dbReference type="ARBA" id="ARBA00003397"/>
    </source>
</evidence>
<comment type="function">
    <text evidence="1">Does not bind lactose, and may not bind carbohydrates.</text>
</comment>
<dbReference type="CDD" id="cd00070">
    <property type="entry name" value="GLECT"/>
    <property type="match status" value="1"/>
</dbReference>
<dbReference type="SUPFAM" id="SSF49899">
    <property type="entry name" value="Concanavalin A-like lectins/glucanases"/>
    <property type="match status" value="1"/>
</dbReference>
<accession>A0A6P8RRK5</accession>
<dbReference type="InterPro" id="IPR001079">
    <property type="entry name" value="Galectin_CRD"/>
</dbReference>
<dbReference type="PANTHER" id="PTHR11346">
    <property type="entry name" value="GALECTIN"/>
    <property type="match status" value="1"/>
</dbReference>
<dbReference type="Pfam" id="PF00337">
    <property type="entry name" value="Gal-bind_lectin"/>
    <property type="match status" value="1"/>
</dbReference>
<evidence type="ECO:0000313" key="5">
    <source>
        <dbReference type="Proteomes" id="UP000515159"/>
    </source>
</evidence>
<dbReference type="Gene3D" id="2.60.120.200">
    <property type="match status" value="1"/>
</dbReference>
<dbReference type="FunFam" id="2.60.120.200:FF:000046">
    <property type="entry name" value="Galectin"/>
    <property type="match status" value="1"/>
</dbReference>
<dbReference type="PANTHER" id="PTHR11346:SF86">
    <property type="entry name" value="GALECTIN"/>
    <property type="match status" value="1"/>
</dbReference>
<gene>
    <name evidence="6 7" type="primary">LOC117363860</name>
</gene>
<evidence type="ECO:0000259" key="4">
    <source>
        <dbReference type="PROSITE" id="PS51304"/>
    </source>
</evidence>
<dbReference type="OrthoDB" id="5795596at2759"/>
<dbReference type="GeneID" id="117363860"/>
<evidence type="ECO:0000313" key="7">
    <source>
        <dbReference type="RefSeq" id="XP_033808232.1"/>
    </source>
</evidence>
<dbReference type="GO" id="GO:0030246">
    <property type="term" value="F:carbohydrate binding"/>
    <property type="evidence" value="ECO:0007669"/>
    <property type="project" value="UniProtKB-UniRule"/>
</dbReference>
<proteinExistence type="predicted"/>
<dbReference type="Proteomes" id="UP000515159">
    <property type="component" value="Chromosome 7"/>
</dbReference>